<dbReference type="Pfam" id="PF02687">
    <property type="entry name" value="FtsX"/>
    <property type="match status" value="1"/>
</dbReference>
<keyword evidence="5 7" id="KW-1133">Transmembrane helix</keyword>
<evidence type="ECO:0000313" key="11">
    <source>
        <dbReference type="Proteomes" id="UP000008701"/>
    </source>
</evidence>
<feature type="transmembrane region" description="Helical" evidence="7">
    <location>
        <begin position="21"/>
        <end position="42"/>
    </location>
</feature>
<evidence type="ECO:0000259" key="8">
    <source>
        <dbReference type="Pfam" id="PF02687"/>
    </source>
</evidence>
<dbReference type="GO" id="GO:0098797">
    <property type="term" value="C:plasma membrane protein complex"/>
    <property type="evidence" value="ECO:0007669"/>
    <property type="project" value="TreeGrafter"/>
</dbReference>
<dbReference type="GO" id="GO:0044874">
    <property type="term" value="P:lipoprotein localization to outer membrane"/>
    <property type="evidence" value="ECO:0007669"/>
    <property type="project" value="TreeGrafter"/>
</dbReference>
<dbReference type="AlphaFoldDB" id="A1BE19"/>
<keyword evidence="6 7" id="KW-0472">Membrane</keyword>
<dbReference type="InterPro" id="IPR003838">
    <property type="entry name" value="ABC3_permease_C"/>
</dbReference>
<dbReference type="Proteomes" id="UP000008701">
    <property type="component" value="Chromosome"/>
</dbReference>
<name>A1BE19_CHLPD</name>
<sequence precursor="true">MTLFDQIRIAYVHLKERKRQTMLTALGVAVGSAMLVTTISVARGSSSNVITKVIDTAPHVLVSADRIEPLVPENLIGYSSSRVAMVTRNVTSNDKEVIKNYTEVVENIRKIKGLESISPFVLSKVLARNKSRFTSCIARGVSPPLEADIAGLKKNLIEKNALEELAYTPDGILVGYLLAEKLDAGYHDRIVLVTKNSESYPVTIVGSFSSGFNAKDEREAYVNLALAQRMEGIAANSVSGIGLRTSDVNRASGVAAQVADITGYKSESWDETNRNVIDFYNRNAVITLVLVGFVFVVAGLGVSSVMTTVVLQKVKDIAILRSMGLQRESITRIFMFEGLFIGILGVLIGSPAGHAICHFVSMIRFEASTAGVLKSDRINLVETPEAHLIVIVFGVLIAVISSFSPARKATSYLPVSILRGEVGA</sequence>
<evidence type="ECO:0000256" key="6">
    <source>
        <dbReference type="ARBA" id="ARBA00023136"/>
    </source>
</evidence>
<keyword evidence="4 7" id="KW-0812">Transmembrane</keyword>
<feature type="transmembrane region" description="Helical" evidence="7">
    <location>
        <begin position="386"/>
        <end position="403"/>
    </location>
</feature>
<dbReference type="HOGENOM" id="CLU_000604_8_1_10"/>
<dbReference type="PANTHER" id="PTHR30489:SF0">
    <property type="entry name" value="LIPOPROTEIN-RELEASING SYSTEM TRANSMEMBRANE PROTEIN LOLE"/>
    <property type="match status" value="1"/>
</dbReference>
<accession>A1BE19</accession>
<evidence type="ECO:0008006" key="12">
    <source>
        <dbReference type="Google" id="ProtNLM"/>
    </source>
</evidence>
<dbReference type="eggNOG" id="COG4591">
    <property type="taxonomic scope" value="Bacteria"/>
</dbReference>
<feature type="domain" description="ABC3 transporter permease C-terminal" evidence="8">
    <location>
        <begin position="289"/>
        <end position="411"/>
    </location>
</feature>
<keyword evidence="3" id="KW-1003">Cell membrane</keyword>
<reference evidence="10 11" key="1">
    <citation type="submission" date="2006-12" db="EMBL/GenBank/DDBJ databases">
        <title>Complete sequence of Chlorobium phaeobacteroides DSM 266.</title>
        <authorList>
            <consortium name="US DOE Joint Genome Institute"/>
            <person name="Copeland A."/>
            <person name="Lucas S."/>
            <person name="Lapidus A."/>
            <person name="Barry K."/>
            <person name="Detter J.C."/>
            <person name="Glavina del Rio T."/>
            <person name="Hammon N."/>
            <person name="Israni S."/>
            <person name="Pitluck S."/>
            <person name="Goltsman E."/>
            <person name="Schmutz J."/>
            <person name="Larimer F."/>
            <person name="Land M."/>
            <person name="Hauser L."/>
            <person name="Mikhailova N."/>
            <person name="Li T."/>
            <person name="Overmann J."/>
            <person name="Bryant D.A."/>
            <person name="Richardson P."/>
        </authorList>
    </citation>
    <scope>NUCLEOTIDE SEQUENCE [LARGE SCALE GENOMIC DNA]</scope>
    <source>
        <strain evidence="10 11">DSM 266</strain>
    </source>
</reference>
<dbReference type="Pfam" id="PF12704">
    <property type="entry name" value="MacB_PCD"/>
    <property type="match status" value="1"/>
</dbReference>
<keyword evidence="11" id="KW-1185">Reference proteome</keyword>
<feature type="transmembrane region" description="Helical" evidence="7">
    <location>
        <begin position="284"/>
        <end position="311"/>
    </location>
</feature>
<dbReference type="PANTHER" id="PTHR30489">
    <property type="entry name" value="LIPOPROTEIN-RELEASING SYSTEM TRANSMEMBRANE PROTEIN LOLE"/>
    <property type="match status" value="1"/>
</dbReference>
<dbReference type="STRING" id="290317.Cpha266_0590"/>
<dbReference type="OrthoDB" id="9770036at2"/>
<evidence type="ECO:0000256" key="2">
    <source>
        <dbReference type="ARBA" id="ARBA00005236"/>
    </source>
</evidence>
<evidence type="ECO:0000313" key="10">
    <source>
        <dbReference type="EMBL" id="ABL64646.1"/>
    </source>
</evidence>
<evidence type="ECO:0000256" key="1">
    <source>
        <dbReference type="ARBA" id="ARBA00004651"/>
    </source>
</evidence>
<comment type="similarity">
    <text evidence="2">Belongs to the ABC-4 integral membrane protein family. LolC/E subfamily.</text>
</comment>
<proteinExistence type="inferred from homology"/>
<comment type="subcellular location">
    <subcellularLocation>
        <location evidence="1">Cell membrane</location>
        <topology evidence="1">Multi-pass membrane protein</topology>
    </subcellularLocation>
</comment>
<evidence type="ECO:0000256" key="7">
    <source>
        <dbReference type="SAM" id="Phobius"/>
    </source>
</evidence>
<dbReference type="InterPro" id="IPR025857">
    <property type="entry name" value="MacB_PCD"/>
</dbReference>
<dbReference type="InterPro" id="IPR051447">
    <property type="entry name" value="Lipoprotein-release_system"/>
</dbReference>
<dbReference type="EMBL" id="CP000492">
    <property type="protein sequence ID" value="ABL64646.1"/>
    <property type="molecule type" value="Genomic_DNA"/>
</dbReference>
<gene>
    <name evidence="10" type="ordered locus">Cpha266_0590</name>
</gene>
<dbReference type="KEGG" id="cph:Cpha266_0590"/>
<evidence type="ECO:0000256" key="3">
    <source>
        <dbReference type="ARBA" id="ARBA00022475"/>
    </source>
</evidence>
<evidence type="ECO:0000259" key="9">
    <source>
        <dbReference type="Pfam" id="PF12704"/>
    </source>
</evidence>
<feature type="transmembrane region" description="Helical" evidence="7">
    <location>
        <begin position="332"/>
        <end position="352"/>
    </location>
</feature>
<dbReference type="RefSeq" id="WP_011744479.1">
    <property type="nucleotide sequence ID" value="NC_008639.1"/>
</dbReference>
<protein>
    <recommendedName>
        <fullName evidence="12">ABC3 transporter permease protein domain-containing protein</fullName>
    </recommendedName>
</protein>
<evidence type="ECO:0000256" key="4">
    <source>
        <dbReference type="ARBA" id="ARBA00022692"/>
    </source>
</evidence>
<feature type="domain" description="MacB-like periplasmic core" evidence="9">
    <location>
        <begin position="21"/>
        <end position="260"/>
    </location>
</feature>
<evidence type="ECO:0000256" key="5">
    <source>
        <dbReference type="ARBA" id="ARBA00022989"/>
    </source>
</evidence>
<organism evidence="10 11">
    <name type="scientific">Chlorobium phaeobacteroides (strain DSM 266 / SMG 266 / 2430)</name>
    <dbReference type="NCBI Taxonomy" id="290317"/>
    <lineage>
        <taxon>Bacteria</taxon>
        <taxon>Pseudomonadati</taxon>
        <taxon>Chlorobiota</taxon>
        <taxon>Chlorobiia</taxon>
        <taxon>Chlorobiales</taxon>
        <taxon>Chlorobiaceae</taxon>
        <taxon>Chlorobium/Pelodictyon group</taxon>
        <taxon>Chlorobium</taxon>
    </lineage>
</organism>